<accession>A0A917PS98</accession>
<reference evidence="2" key="2">
    <citation type="submission" date="2020-09" db="EMBL/GenBank/DDBJ databases">
        <authorList>
            <person name="Sun Q."/>
            <person name="Ohkuma M."/>
        </authorList>
    </citation>
    <scope>NUCLEOTIDE SEQUENCE</scope>
    <source>
        <strain evidence="2">JCM 14371</strain>
    </source>
</reference>
<name>A0A917PS98_9DEIO</name>
<comment type="caution">
    <text evidence="2">The sequence shown here is derived from an EMBL/GenBank/DDBJ whole genome shotgun (WGS) entry which is preliminary data.</text>
</comment>
<gene>
    <name evidence="2" type="ORF">GCM10008939_36670</name>
</gene>
<dbReference type="AlphaFoldDB" id="A0A917PS98"/>
<protein>
    <submittedName>
        <fullName evidence="2">Uncharacterized protein</fullName>
    </submittedName>
</protein>
<keyword evidence="1" id="KW-1133">Transmembrane helix</keyword>
<feature type="transmembrane region" description="Helical" evidence="1">
    <location>
        <begin position="63"/>
        <end position="83"/>
    </location>
</feature>
<proteinExistence type="predicted"/>
<organism evidence="2 3">
    <name type="scientific">Deinococcus aquiradiocola</name>
    <dbReference type="NCBI Taxonomy" id="393059"/>
    <lineage>
        <taxon>Bacteria</taxon>
        <taxon>Thermotogati</taxon>
        <taxon>Deinococcota</taxon>
        <taxon>Deinococci</taxon>
        <taxon>Deinococcales</taxon>
        <taxon>Deinococcaceae</taxon>
        <taxon>Deinococcus</taxon>
    </lineage>
</organism>
<evidence type="ECO:0000256" key="1">
    <source>
        <dbReference type="SAM" id="Phobius"/>
    </source>
</evidence>
<feature type="transmembrane region" description="Helical" evidence="1">
    <location>
        <begin position="34"/>
        <end position="51"/>
    </location>
</feature>
<keyword evidence="1" id="KW-0812">Transmembrane</keyword>
<evidence type="ECO:0000313" key="2">
    <source>
        <dbReference type="EMBL" id="GGJ89283.1"/>
    </source>
</evidence>
<keyword evidence="1" id="KW-0472">Membrane</keyword>
<dbReference type="EMBL" id="BMOE01000023">
    <property type="protein sequence ID" value="GGJ89283.1"/>
    <property type="molecule type" value="Genomic_DNA"/>
</dbReference>
<keyword evidence="3" id="KW-1185">Reference proteome</keyword>
<reference evidence="2" key="1">
    <citation type="journal article" date="2014" name="Int. J. Syst. Evol. Microbiol.">
        <title>Complete genome sequence of Corynebacterium casei LMG S-19264T (=DSM 44701T), isolated from a smear-ripened cheese.</title>
        <authorList>
            <consortium name="US DOE Joint Genome Institute (JGI-PGF)"/>
            <person name="Walter F."/>
            <person name="Albersmeier A."/>
            <person name="Kalinowski J."/>
            <person name="Ruckert C."/>
        </authorList>
    </citation>
    <scope>NUCLEOTIDE SEQUENCE</scope>
    <source>
        <strain evidence="2">JCM 14371</strain>
    </source>
</reference>
<dbReference type="RefSeq" id="WP_229671154.1">
    <property type="nucleotide sequence ID" value="NZ_BMOE01000023.1"/>
</dbReference>
<evidence type="ECO:0000313" key="3">
    <source>
        <dbReference type="Proteomes" id="UP000635726"/>
    </source>
</evidence>
<sequence>MPSFLPPLLAAAVLAGLSFVVSYPVTVGTVRVDALGLFLMAFALLNLRFAFRQAGRGARAPWWFWPAALLVAALVTFRTVAALHG</sequence>
<dbReference type="Proteomes" id="UP000635726">
    <property type="component" value="Unassembled WGS sequence"/>
</dbReference>